<dbReference type="AlphaFoldDB" id="T1EZS4"/>
<dbReference type="InParanoid" id="T1EZS4"/>
<reference evidence="4" key="1">
    <citation type="submission" date="2012-12" db="EMBL/GenBank/DDBJ databases">
        <authorList>
            <person name="Hellsten U."/>
            <person name="Grimwood J."/>
            <person name="Chapman J.A."/>
            <person name="Shapiro H."/>
            <person name="Aerts A."/>
            <person name="Otillar R.P."/>
            <person name="Terry A.Y."/>
            <person name="Boore J.L."/>
            <person name="Simakov O."/>
            <person name="Marletaz F."/>
            <person name="Cho S.-J."/>
            <person name="Edsinger-Gonzales E."/>
            <person name="Havlak P."/>
            <person name="Kuo D.-H."/>
            <person name="Larsson T."/>
            <person name="Lv J."/>
            <person name="Arendt D."/>
            <person name="Savage R."/>
            <person name="Osoegawa K."/>
            <person name="de Jong P."/>
            <person name="Lindberg D.R."/>
            <person name="Seaver E.C."/>
            <person name="Weisblat D.A."/>
            <person name="Putnam N.H."/>
            <person name="Grigoriev I.V."/>
            <person name="Rokhsar D.S."/>
        </authorList>
    </citation>
    <scope>NUCLEOTIDE SEQUENCE</scope>
</reference>
<sequence length="193" mass="21474">MASTFCHPELRGSLFGRSLSGKHCEIFFEDCQENQCESSDGLCYDAFGQVPCSASATTSPCAENITLTSKGYFKWPVTEVNSVATLDCFRLPGHVATRRCSYFNLTTALWMEANVDNCTTCCRYSLIIELTIKRRCSSDEVGHFSNTVGEGVFSDILSASPLDQLHSISSCRRCRCVVWFDIDIQQSIKQLIS</sequence>
<evidence type="ECO:0000313" key="4">
    <source>
        <dbReference type="Proteomes" id="UP000015101"/>
    </source>
</evidence>
<name>T1EZS4_HELRO</name>
<dbReference type="RefSeq" id="XP_009011755.1">
    <property type="nucleotide sequence ID" value="XM_009013507.1"/>
</dbReference>
<dbReference type="PROSITE" id="PS50227">
    <property type="entry name" value="G_PROTEIN_RECEP_F2_3"/>
    <property type="match status" value="1"/>
</dbReference>
<reference evidence="2 4" key="2">
    <citation type="journal article" date="2013" name="Nature">
        <title>Insights into bilaterian evolution from three spiralian genomes.</title>
        <authorList>
            <person name="Simakov O."/>
            <person name="Marletaz F."/>
            <person name="Cho S.J."/>
            <person name="Edsinger-Gonzales E."/>
            <person name="Havlak P."/>
            <person name="Hellsten U."/>
            <person name="Kuo D.H."/>
            <person name="Larsson T."/>
            <person name="Lv J."/>
            <person name="Arendt D."/>
            <person name="Savage R."/>
            <person name="Osoegawa K."/>
            <person name="de Jong P."/>
            <person name="Grimwood J."/>
            <person name="Chapman J.A."/>
            <person name="Shapiro H."/>
            <person name="Aerts A."/>
            <person name="Otillar R.P."/>
            <person name="Terry A.Y."/>
            <person name="Boore J.L."/>
            <person name="Grigoriev I.V."/>
            <person name="Lindberg D.R."/>
            <person name="Seaver E.C."/>
            <person name="Weisblat D.A."/>
            <person name="Putnam N.H."/>
            <person name="Rokhsar D.S."/>
        </authorList>
    </citation>
    <scope>NUCLEOTIDE SEQUENCE</scope>
</reference>
<dbReference type="EMBL" id="AMQM01002843">
    <property type="status" value="NOT_ANNOTATED_CDS"/>
    <property type="molecule type" value="Genomic_DNA"/>
</dbReference>
<protein>
    <recommendedName>
        <fullName evidence="1">G-protein coupled receptors family 2 profile 1 domain-containing protein</fullName>
    </recommendedName>
</protein>
<keyword evidence="4" id="KW-1185">Reference proteome</keyword>
<evidence type="ECO:0000313" key="3">
    <source>
        <dbReference type="EnsemblMetazoa" id="HelroP167768"/>
    </source>
</evidence>
<gene>
    <name evidence="3" type="primary">20202074</name>
    <name evidence="2" type="ORF">HELRODRAFT_167768</name>
</gene>
<dbReference type="EMBL" id="KB095905">
    <property type="protein sequence ID" value="ESO09941.1"/>
    <property type="molecule type" value="Genomic_DNA"/>
</dbReference>
<feature type="domain" description="G-protein coupled receptors family 2 profile 1" evidence="1">
    <location>
        <begin position="42"/>
        <end position="125"/>
    </location>
</feature>
<dbReference type="GO" id="GO:0004930">
    <property type="term" value="F:G protein-coupled receptor activity"/>
    <property type="evidence" value="ECO:0007669"/>
    <property type="project" value="InterPro"/>
</dbReference>
<evidence type="ECO:0000259" key="1">
    <source>
        <dbReference type="PROSITE" id="PS50227"/>
    </source>
</evidence>
<proteinExistence type="predicted"/>
<dbReference type="HOGENOM" id="CLU_1410223_0_0_1"/>
<dbReference type="Proteomes" id="UP000015101">
    <property type="component" value="Unassembled WGS sequence"/>
</dbReference>
<dbReference type="GeneID" id="20202074"/>
<reference evidence="3" key="3">
    <citation type="submission" date="2015-06" db="UniProtKB">
        <authorList>
            <consortium name="EnsemblMetazoa"/>
        </authorList>
    </citation>
    <scope>IDENTIFICATION</scope>
</reference>
<dbReference type="GO" id="GO:0016020">
    <property type="term" value="C:membrane"/>
    <property type="evidence" value="ECO:0007669"/>
    <property type="project" value="InterPro"/>
</dbReference>
<accession>T1EZS4</accession>
<dbReference type="KEGG" id="hro:HELRODRAFT_167768"/>
<dbReference type="CTD" id="20202074"/>
<organism evidence="3 4">
    <name type="scientific">Helobdella robusta</name>
    <name type="common">Californian leech</name>
    <dbReference type="NCBI Taxonomy" id="6412"/>
    <lineage>
        <taxon>Eukaryota</taxon>
        <taxon>Metazoa</taxon>
        <taxon>Spiralia</taxon>
        <taxon>Lophotrochozoa</taxon>
        <taxon>Annelida</taxon>
        <taxon>Clitellata</taxon>
        <taxon>Hirudinea</taxon>
        <taxon>Rhynchobdellida</taxon>
        <taxon>Glossiphoniidae</taxon>
        <taxon>Helobdella</taxon>
    </lineage>
</organism>
<dbReference type="InterPro" id="IPR001879">
    <property type="entry name" value="GPCR_2_extracellular_dom"/>
</dbReference>
<dbReference type="EnsemblMetazoa" id="HelroT167768">
    <property type="protein sequence ID" value="HelroP167768"/>
    <property type="gene ID" value="HelroG167768"/>
</dbReference>
<evidence type="ECO:0000313" key="2">
    <source>
        <dbReference type="EMBL" id="ESO09941.1"/>
    </source>
</evidence>